<dbReference type="RefSeq" id="XP_030851490.1">
    <property type="nucleotide sequence ID" value="XM_030995630.1"/>
</dbReference>
<dbReference type="Proteomes" id="UP000007110">
    <property type="component" value="Unassembled WGS sequence"/>
</dbReference>
<dbReference type="InterPro" id="IPR001304">
    <property type="entry name" value="C-type_lectin-like"/>
</dbReference>
<name>A0A7M7PM61_STRPU</name>
<dbReference type="PROSITE" id="PS50041">
    <property type="entry name" value="C_TYPE_LECTIN_2"/>
    <property type="match status" value="1"/>
</dbReference>
<evidence type="ECO:0000256" key="1">
    <source>
        <dbReference type="SAM" id="SignalP"/>
    </source>
</evidence>
<dbReference type="FunCoup" id="A0A7M7PM61">
    <property type="interactions" value="894"/>
</dbReference>
<feature type="domain" description="C-type lectin" evidence="2">
    <location>
        <begin position="31"/>
        <end position="162"/>
    </location>
</feature>
<dbReference type="SMART" id="SM00034">
    <property type="entry name" value="CLECT"/>
    <property type="match status" value="1"/>
</dbReference>
<dbReference type="GeneID" id="753893"/>
<accession>A0A7M7PM61</accession>
<dbReference type="EnsemblMetazoa" id="XM_030995630">
    <property type="protein sequence ID" value="XP_030851490"/>
    <property type="gene ID" value="LOC753893"/>
</dbReference>
<evidence type="ECO:0000313" key="4">
    <source>
        <dbReference type="Proteomes" id="UP000007110"/>
    </source>
</evidence>
<reference evidence="4" key="1">
    <citation type="submission" date="2015-02" db="EMBL/GenBank/DDBJ databases">
        <title>Genome sequencing for Strongylocentrotus purpuratus.</title>
        <authorList>
            <person name="Murali S."/>
            <person name="Liu Y."/>
            <person name="Vee V."/>
            <person name="English A."/>
            <person name="Wang M."/>
            <person name="Skinner E."/>
            <person name="Han Y."/>
            <person name="Muzny D.M."/>
            <person name="Worley K.C."/>
            <person name="Gibbs R.A."/>
        </authorList>
    </citation>
    <scope>NUCLEOTIDE SEQUENCE</scope>
</reference>
<reference evidence="3" key="2">
    <citation type="submission" date="2021-01" db="UniProtKB">
        <authorList>
            <consortium name="EnsemblMetazoa"/>
        </authorList>
    </citation>
    <scope>IDENTIFICATION</scope>
</reference>
<dbReference type="Gene3D" id="3.10.100.10">
    <property type="entry name" value="Mannose-Binding Protein A, subunit A"/>
    <property type="match status" value="1"/>
</dbReference>
<dbReference type="SUPFAM" id="SSF56436">
    <property type="entry name" value="C-type lectin-like"/>
    <property type="match status" value="1"/>
</dbReference>
<dbReference type="AlphaFoldDB" id="A0A7M7PM61"/>
<dbReference type="InterPro" id="IPR016187">
    <property type="entry name" value="CTDL_fold"/>
</dbReference>
<proteinExistence type="predicted"/>
<dbReference type="OMA" id="GPCVQPP"/>
<dbReference type="InParanoid" id="A0A7M7PM61"/>
<feature type="chain" id="PRO_5029462201" description="C-type lectin domain-containing protein" evidence="1">
    <location>
        <begin position="21"/>
        <end position="182"/>
    </location>
</feature>
<keyword evidence="4" id="KW-1185">Reference proteome</keyword>
<keyword evidence="1" id="KW-0732">Signal</keyword>
<organism evidence="3 4">
    <name type="scientific">Strongylocentrotus purpuratus</name>
    <name type="common">Purple sea urchin</name>
    <dbReference type="NCBI Taxonomy" id="7668"/>
    <lineage>
        <taxon>Eukaryota</taxon>
        <taxon>Metazoa</taxon>
        <taxon>Echinodermata</taxon>
        <taxon>Eleutherozoa</taxon>
        <taxon>Echinozoa</taxon>
        <taxon>Echinoidea</taxon>
        <taxon>Euechinoidea</taxon>
        <taxon>Echinacea</taxon>
        <taxon>Camarodonta</taxon>
        <taxon>Echinidea</taxon>
        <taxon>Strongylocentrotidae</taxon>
        <taxon>Strongylocentrotus</taxon>
    </lineage>
</organism>
<sequence>MLLLVASAILLLAIPTGVDAGCCCPTFWTAFDRHCYRLFSQNLTWSDAETFCQSYTVPSLGGGLASMDTLAHLVSVHSHAEQNFINILYETSRKKDDTIGGLWLGIHDLTTEGEFKWSDGSDIDYTAWAPRQPDASTTNSDCGVIRSGAARIYPGLWRDGPCVQPPSGVVHYFICKLQIWSN</sequence>
<dbReference type="InterPro" id="IPR050111">
    <property type="entry name" value="C-type_lectin/snaclec_domain"/>
</dbReference>
<evidence type="ECO:0000313" key="3">
    <source>
        <dbReference type="EnsemblMetazoa" id="XP_030851490"/>
    </source>
</evidence>
<dbReference type="PANTHER" id="PTHR22803">
    <property type="entry name" value="MANNOSE, PHOSPHOLIPASE, LECTIN RECEPTOR RELATED"/>
    <property type="match status" value="1"/>
</dbReference>
<dbReference type="OrthoDB" id="418245at2759"/>
<protein>
    <recommendedName>
        <fullName evidence="2">C-type lectin domain-containing protein</fullName>
    </recommendedName>
</protein>
<feature type="signal peptide" evidence="1">
    <location>
        <begin position="1"/>
        <end position="20"/>
    </location>
</feature>
<dbReference type="InterPro" id="IPR016186">
    <property type="entry name" value="C-type_lectin-like/link_sf"/>
</dbReference>
<evidence type="ECO:0000259" key="2">
    <source>
        <dbReference type="PROSITE" id="PS50041"/>
    </source>
</evidence>
<dbReference type="Pfam" id="PF00059">
    <property type="entry name" value="Lectin_C"/>
    <property type="match status" value="1"/>
</dbReference>
<dbReference type="KEGG" id="spu:753893"/>